<organism evidence="1 2">
    <name type="scientific">Nephila pilipes</name>
    <name type="common">Giant wood spider</name>
    <name type="synonym">Nephila maculata</name>
    <dbReference type="NCBI Taxonomy" id="299642"/>
    <lineage>
        <taxon>Eukaryota</taxon>
        <taxon>Metazoa</taxon>
        <taxon>Ecdysozoa</taxon>
        <taxon>Arthropoda</taxon>
        <taxon>Chelicerata</taxon>
        <taxon>Arachnida</taxon>
        <taxon>Araneae</taxon>
        <taxon>Araneomorphae</taxon>
        <taxon>Entelegynae</taxon>
        <taxon>Araneoidea</taxon>
        <taxon>Nephilidae</taxon>
        <taxon>Nephila</taxon>
    </lineage>
</organism>
<gene>
    <name evidence="1" type="ORF">NPIL_325221</name>
</gene>
<keyword evidence="2" id="KW-1185">Reference proteome</keyword>
<evidence type="ECO:0000313" key="1">
    <source>
        <dbReference type="EMBL" id="GFS78748.1"/>
    </source>
</evidence>
<protein>
    <submittedName>
        <fullName evidence="1">Uncharacterized protein</fullName>
    </submittedName>
</protein>
<dbReference type="AlphaFoldDB" id="A0A8X6MUG5"/>
<sequence>MRNIEFQEEKINAGENPITLDTESYKEALCQIEHGKRISRKGKDKKRKKKGWKRLVEFQNGSGTHLWTINQSHYGINAYERSVCEKSVLRHSRCWCKEGKDETENRKECVYPHSAMKRNDRLLLKPWGRQGNFLYNDLISEIDKRWTTNSEEENHICEGKTPGDR</sequence>
<proteinExistence type="predicted"/>
<evidence type="ECO:0000313" key="2">
    <source>
        <dbReference type="Proteomes" id="UP000887013"/>
    </source>
</evidence>
<dbReference type="EMBL" id="BMAW01051129">
    <property type="protein sequence ID" value="GFS78748.1"/>
    <property type="molecule type" value="Genomic_DNA"/>
</dbReference>
<dbReference type="Proteomes" id="UP000887013">
    <property type="component" value="Unassembled WGS sequence"/>
</dbReference>
<reference evidence="1" key="1">
    <citation type="submission" date="2020-08" db="EMBL/GenBank/DDBJ databases">
        <title>Multicomponent nature underlies the extraordinary mechanical properties of spider dragline silk.</title>
        <authorList>
            <person name="Kono N."/>
            <person name="Nakamura H."/>
            <person name="Mori M."/>
            <person name="Yoshida Y."/>
            <person name="Ohtoshi R."/>
            <person name="Malay A.D."/>
            <person name="Moran D.A.P."/>
            <person name="Tomita M."/>
            <person name="Numata K."/>
            <person name="Arakawa K."/>
        </authorList>
    </citation>
    <scope>NUCLEOTIDE SEQUENCE</scope>
</reference>
<name>A0A8X6MUG5_NEPPI</name>
<accession>A0A8X6MUG5</accession>
<comment type="caution">
    <text evidence="1">The sequence shown here is derived from an EMBL/GenBank/DDBJ whole genome shotgun (WGS) entry which is preliminary data.</text>
</comment>